<gene>
    <name evidence="1" type="ORF">AB1207_20825</name>
</gene>
<protein>
    <submittedName>
        <fullName evidence="1">Ester cyclase</fullName>
    </submittedName>
</protein>
<dbReference type="Gene3D" id="3.10.450.50">
    <property type="match status" value="1"/>
</dbReference>
<reference evidence="1 2" key="1">
    <citation type="submission" date="2024-07" db="EMBL/GenBank/DDBJ databases">
        <authorList>
            <person name="Thanompreechachai J."/>
            <person name="Duangmal K."/>
        </authorList>
    </citation>
    <scope>NUCLEOTIDE SEQUENCE [LARGE SCALE GENOMIC DNA]</scope>
    <source>
        <strain evidence="1 2">KCTC 19886</strain>
    </source>
</reference>
<organism evidence="1 2">
    <name type="scientific">Kineococcus endophyticus</name>
    <dbReference type="NCBI Taxonomy" id="1181883"/>
    <lineage>
        <taxon>Bacteria</taxon>
        <taxon>Bacillati</taxon>
        <taxon>Actinomycetota</taxon>
        <taxon>Actinomycetes</taxon>
        <taxon>Kineosporiales</taxon>
        <taxon>Kineosporiaceae</taxon>
        <taxon>Kineococcus</taxon>
    </lineage>
</organism>
<dbReference type="InterPro" id="IPR032710">
    <property type="entry name" value="NTF2-like_dom_sf"/>
</dbReference>
<dbReference type="EMBL" id="JBFNQN010000016">
    <property type="protein sequence ID" value="MEW9267202.1"/>
    <property type="molecule type" value="Genomic_DNA"/>
</dbReference>
<name>A0ABV3PC47_9ACTN</name>
<comment type="caution">
    <text evidence="1">The sequence shown here is derived from an EMBL/GenBank/DDBJ whole genome shotgun (WGS) entry which is preliminary data.</text>
</comment>
<accession>A0ABV3PC47</accession>
<dbReference type="SUPFAM" id="SSF54427">
    <property type="entry name" value="NTF2-like"/>
    <property type="match status" value="1"/>
</dbReference>
<dbReference type="RefSeq" id="WP_367640443.1">
    <property type="nucleotide sequence ID" value="NZ_JBFNQN010000016.1"/>
</dbReference>
<evidence type="ECO:0000313" key="2">
    <source>
        <dbReference type="Proteomes" id="UP001555826"/>
    </source>
</evidence>
<keyword evidence="2" id="KW-1185">Reference proteome</keyword>
<evidence type="ECO:0000313" key="1">
    <source>
        <dbReference type="EMBL" id="MEW9267202.1"/>
    </source>
</evidence>
<proteinExistence type="predicted"/>
<dbReference type="Pfam" id="PF07366">
    <property type="entry name" value="SnoaL"/>
    <property type="match status" value="1"/>
</dbReference>
<dbReference type="Proteomes" id="UP001555826">
    <property type="component" value="Unassembled WGS sequence"/>
</dbReference>
<sequence>MGPSRADLLDVYERYLACCNDRRHGELGEFVAADVTGSGPVDGLAAYVEGVAAITTGFPDYRWEPQQVLVDGDAVAVRLRGRGTHRGTFAGIPATGRAVDVQELVVYRFRDGRIVECWGDLFPVLRDALAD</sequence>
<dbReference type="PANTHER" id="PTHR38436">
    <property type="entry name" value="POLYKETIDE CYCLASE SNOAL-LIKE DOMAIN"/>
    <property type="match status" value="1"/>
</dbReference>
<dbReference type="PANTHER" id="PTHR38436:SF1">
    <property type="entry name" value="ESTER CYCLASE"/>
    <property type="match status" value="1"/>
</dbReference>
<dbReference type="InterPro" id="IPR009959">
    <property type="entry name" value="Cyclase_SnoaL-like"/>
</dbReference>